<gene>
    <name evidence="6" type="ORF">SAMN05661012_00545</name>
    <name evidence="7" type="ORF">SR876_33425</name>
</gene>
<keyword evidence="2 7" id="KW-0378">Hydrolase</keyword>
<dbReference type="CDD" id="cd03747">
    <property type="entry name" value="Ntn_PGA_like"/>
    <property type="match status" value="1"/>
</dbReference>
<evidence type="ECO:0000313" key="6">
    <source>
        <dbReference type="EMBL" id="SFW19697.1"/>
    </source>
</evidence>
<dbReference type="InterPro" id="IPR014395">
    <property type="entry name" value="Pen/GL7ACA/AHL_acylase"/>
</dbReference>
<dbReference type="InterPro" id="IPR023343">
    <property type="entry name" value="Penicillin_amidase_dom1"/>
</dbReference>
<dbReference type="STRING" id="1004.SAMN05661012_00545"/>
<evidence type="ECO:0000256" key="3">
    <source>
        <dbReference type="ARBA" id="ARBA00023145"/>
    </source>
</evidence>
<keyword evidence="5" id="KW-0479">Metal-binding</keyword>
<comment type="cofactor">
    <cofactor evidence="5">
        <name>Ca(2+)</name>
        <dbReference type="ChEBI" id="CHEBI:29108"/>
    </cofactor>
    <text evidence="5">Binds 1 Ca(2+) ion per dimer.</text>
</comment>
<evidence type="ECO:0000313" key="8">
    <source>
        <dbReference type="Proteomes" id="UP000183788"/>
    </source>
</evidence>
<dbReference type="SUPFAM" id="SSF56235">
    <property type="entry name" value="N-terminal nucleophile aminohydrolases (Ntn hydrolases)"/>
    <property type="match status" value="1"/>
</dbReference>
<dbReference type="Proteomes" id="UP000183788">
    <property type="component" value="Unassembled WGS sequence"/>
</dbReference>
<dbReference type="Gene3D" id="1.10.1400.10">
    <property type="match status" value="1"/>
</dbReference>
<dbReference type="GO" id="GO:0046872">
    <property type="term" value="F:metal ion binding"/>
    <property type="evidence" value="ECO:0007669"/>
    <property type="project" value="UniProtKB-KW"/>
</dbReference>
<dbReference type="InterPro" id="IPR029055">
    <property type="entry name" value="Ntn_hydrolases_N"/>
</dbReference>
<feature type="active site" description="Nucleophile" evidence="4">
    <location>
        <position position="278"/>
    </location>
</feature>
<dbReference type="Pfam" id="PF01804">
    <property type="entry name" value="Penicil_amidase"/>
    <property type="match status" value="1"/>
</dbReference>
<accession>A0A1K1M9F0</accession>
<feature type="binding site" evidence="5">
    <location>
        <position position="353"/>
    </location>
    <ligand>
        <name>Ca(2+)</name>
        <dbReference type="ChEBI" id="CHEBI:29108"/>
    </ligand>
</feature>
<dbReference type="InterPro" id="IPR043146">
    <property type="entry name" value="Penicillin_amidase_N_B-knob"/>
</dbReference>
<dbReference type="GO" id="GO:0016811">
    <property type="term" value="F:hydrolase activity, acting on carbon-nitrogen (but not peptide) bonds, in linear amides"/>
    <property type="evidence" value="ECO:0007669"/>
    <property type="project" value="InterPro"/>
</dbReference>
<dbReference type="InterPro" id="IPR002692">
    <property type="entry name" value="S45"/>
</dbReference>
<dbReference type="AlphaFoldDB" id="A0A1K1M9F0"/>
<keyword evidence="3" id="KW-0865">Zymogen</keyword>
<reference evidence="6 8" key="1">
    <citation type="submission" date="2016-11" db="EMBL/GenBank/DDBJ databases">
        <authorList>
            <person name="Jaros S."/>
            <person name="Januszkiewicz K."/>
            <person name="Wedrychowicz H."/>
        </authorList>
    </citation>
    <scope>NUCLEOTIDE SEQUENCE [LARGE SCALE GENOMIC DNA]</scope>
    <source>
        <strain evidence="6 8">DSM 784</strain>
    </source>
</reference>
<evidence type="ECO:0000313" key="7">
    <source>
        <dbReference type="EMBL" id="WQG89836.1"/>
    </source>
</evidence>
<evidence type="ECO:0000256" key="2">
    <source>
        <dbReference type="ARBA" id="ARBA00022801"/>
    </source>
</evidence>
<dbReference type="PANTHER" id="PTHR34218">
    <property type="entry name" value="PEPTIDASE S45 PENICILLIN AMIDASE"/>
    <property type="match status" value="1"/>
</dbReference>
<evidence type="ECO:0000256" key="1">
    <source>
        <dbReference type="ARBA" id="ARBA00006586"/>
    </source>
</evidence>
<organism evidence="6 8">
    <name type="scientific">Chitinophaga sancti</name>
    <dbReference type="NCBI Taxonomy" id="1004"/>
    <lineage>
        <taxon>Bacteria</taxon>
        <taxon>Pseudomonadati</taxon>
        <taxon>Bacteroidota</taxon>
        <taxon>Chitinophagia</taxon>
        <taxon>Chitinophagales</taxon>
        <taxon>Chitinophagaceae</taxon>
        <taxon>Chitinophaga</taxon>
    </lineage>
</organism>
<dbReference type="Gene3D" id="1.10.439.10">
    <property type="entry name" value="Penicillin Amidohydrolase, domain 1"/>
    <property type="match status" value="1"/>
</dbReference>
<sequence>MRILPFAISTGITAVLIFALSQKWGALPPVGPLLSPQEGFWQNATPISKNYSETIDLPGLTGKAEVWLDDRMVPHIFAENDADAYYIEGFIHARDRLWQMELQIFAASGRLSEILGPKMLDYDRMQRRRGMIYSAEVALKEMEKDPFTKTAVASYAAGVNTYIASLNKASLPIEYKLLDYKPEQWTTLKSAILLKLMANDLAGEAEDLEYTNARHLFSKKDFDLMYPDFSDSLDPIVPKNTHFDAATLKAVAPPDNMIKLAGVLQHFKEEKPDPDNGSNNWAVAGSKTRSGAPILCNDPHLGLSLPSLWYEIQLHTPQMNTYGASLPGAPGVIIGFNNDIAWGVTNGEEDVKDFYKLQFRNGRKQYLFKGAYRDADLRIEKIEIRGQKPFYDTVAYTVWGPVAYDNTFPEHQKEEFQFLAMRWKAHDPSNELRTFLLLNKAKNYDDYLAAIKDYQCPAQNFAFASRDGDIAIWHNGKYPLRWKDQGKFILPGDDSTFAWQGYIPQNELPHLHNPARGFVSSANQNPTDDTYPYNFVGGYDLFRGKRINEVLAADSQITIQDMMALQNDYTNLLARAAIPVFGAHLQKSLLTAAQQKYWELLLHWNQQSTPDSKAATVFQLVWNNLQSSIWDDEMAQFGEDVYQMPWEKTTLNLLIKDTAFHFIDNINTPEKETFSGLMNAALAKAADTAKMLEAKNKLEWGRYRGTDIRHITRSIVPFGAYHLYTGGGRHIVNCIKENHGPSWRMIVQMGDPVEAYGIYPGGESGNPGSPYYDNAVQDWVNGKYYLLHLFKPDQREDPAVKYRMILN</sequence>
<dbReference type="Proteomes" id="UP001326715">
    <property type="component" value="Chromosome"/>
</dbReference>
<dbReference type="EMBL" id="FPIZ01000001">
    <property type="protein sequence ID" value="SFW19697.1"/>
    <property type="molecule type" value="Genomic_DNA"/>
</dbReference>
<protein>
    <submittedName>
        <fullName evidence="7">Penicillin acylase family protein</fullName>
        <ecNumber evidence="7">3.5.1.-</ecNumber>
    </submittedName>
    <submittedName>
        <fullName evidence="6">Penicillin amidase</fullName>
    </submittedName>
</protein>
<dbReference type="OrthoDB" id="9759796at2"/>
<dbReference type="Gene3D" id="3.60.20.10">
    <property type="entry name" value="Glutamine Phosphoribosylpyrophosphate, subunit 1, domain 1"/>
    <property type="match status" value="1"/>
</dbReference>
<proteinExistence type="inferred from homology"/>
<keyword evidence="5" id="KW-0106">Calcium</keyword>
<evidence type="ECO:0000313" key="9">
    <source>
        <dbReference type="Proteomes" id="UP001326715"/>
    </source>
</evidence>
<dbReference type="EC" id="3.5.1.-" evidence="7"/>
<name>A0A1K1M9F0_9BACT</name>
<reference evidence="7 9" key="2">
    <citation type="submission" date="2023-11" db="EMBL/GenBank/DDBJ databases">
        <title>MicrobeMod: A computational toolkit for identifying prokaryotic methylation and restriction-modification with nanopore sequencing.</title>
        <authorList>
            <person name="Crits-Christoph A."/>
            <person name="Kang S.C."/>
            <person name="Lee H."/>
            <person name="Ostrov N."/>
        </authorList>
    </citation>
    <scope>NUCLEOTIDE SEQUENCE [LARGE SCALE GENOMIC DNA]</scope>
    <source>
        <strain evidence="7 9">ATCC 23090</strain>
    </source>
</reference>
<dbReference type="Gene3D" id="2.30.120.10">
    <property type="match status" value="1"/>
</dbReference>
<dbReference type="PANTHER" id="PTHR34218:SF4">
    <property type="entry name" value="ACYL-HOMOSERINE LACTONE ACYLASE QUIP"/>
    <property type="match status" value="1"/>
</dbReference>
<evidence type="ECO:0000256" key="4">
    <source>
        <dbReference type="PIRSR" id="PIRSR001227-1"/>
    </source>
</evidence>
<evidence type="ECO:0000256" key="5">
    <source>
        <dbReference type="PIRSR" id="PIRSR001227-2"/>
    </source>
</evidence>
<dbReference type="InterPro" id="IPR043147">
    <property type="entry name" value="Penicillin_amidase_A-knob"/>
</dbReference>
<comment type="similarity">
    <text evidence="1">Belongs to the peptidase S45 family.</text>
</comment>
<dbReference type="PIRSF" id="PIRSF001227">
    <property type="entry name" value="Pen_acylase"/>
    <property type="match status" value="1"/>
</dbReference>
<dbReference type="RefSeq" id="WP_072357055.1">
    <property type="nucleotide sequence ID" value="NZ_CP139972.1"/>
</dbReference>
<dbReference type="EMBL" id="CP140154">
    <property type="protein sequence ID" value="WQG89836.1"/>
    <property type="molecule type" value="Genomic_DNA"/>
</dbReference>
<keyword evidence="9" id="KW-1185">Reference proteome</keyword>
<feature type="binding site" evidence="5">
    <location>
        <position position="350"/>
    </location>
    <ligand>
        <name>Ca(2+)</name>
        <dbReference type="ChEBI" id="CHEBI:29108"/>
    </ligand>
</feature>
<dbReference type="GO" id="GO:0017000">
    <property type="term" value="P:antibiotic biosynthetic process"/>
    <property type="evidence" value="ECO:0007669"/>
    <property type="project" value="InterPro"/>
</dbReference>